<name>A0AA89QDH9_STRCU</name>
<dbReference type="GeneID" id="93842408"/>
<dbReference type="RefSeq" id="WP_184851820.1">
    <property type="nucleotide sequence ID" value="NZ_BAABFE010000002.1"/>
</dbReference>
<dbReference type="GO" id="GO:0016787">
    <property type="term" value="F:hydrolase activity"/>
    <property type="evidence" value="ECO:0007669"/>
    <property type="project" value="UniProtKB-KW"/>
</dbReference>
<dbReference type="NCBIfam" id="NF005913">
    <property type="entry name" value="PRK07906.1"/>
    <property type="match status" value="1"/>
</dbReference>
<keyword evidence="8" id="KW-1185">Reference proteome</keyword>
<dbReference type="FunFam" id="3.40.630.10:FF:000023">
    <property type="entry name" value="M20/M25/M40 family metallo-hydrolase"/>
    <property type="match status" value="1"/>
</dbReference>
<comment type="caution">
    <text evidence="7">The sequence shown here is derived from an EMBL/GenBank/DDBJ whole genome shotgun (WGS) entry which is preliminary data.</text>
</comment>
<accession>A0AA89QDH9</accession>
<keyword evidence="4" id="KW-0378">Hydrolase</keyword>
<organism evidence="7 8">
    <name type="scientific">Streptomyces collinus</name>
    <dbReference type="NCBI Taxonomy" id="42684"/>
    <lineage>
        <taxon>Bacteria</taxon>
        <taxon>Bacillati</taxon>
        <taxon>Actinomycetota</taxon>
        <taxon>Actinomycetes</taxon>
        <taxon>Kitasatosporales</taxon>
        <taxon>Streptomycetaceae</taxon>
        <taxon>Streptomyces</taxon>
    </lineage>
</organism>
<evidence type="ECO:0000313" key="8">
    <source>
        <dbReference type="Proteomes" id="UP000579531"/>
    </source>
</evidence>
<dbReference type="SUPFAM" id="SSF55031">
    <property type="entry name" value="Bacterial exopeptidase dimerisation domain"/>
    <property type="match status" value="1"/>
</dbReference>
<evidence type="ECO:0000256" key="2">
    <source>
        <dbReference type="ARBA" id="ARBA00006247"/>
    </source>
</evidence>
<dbReference type="SUPFAM" id="SSF53187">
    <property type="entry name" value="Zn-dependent exopeptidases"/>
    <property type="match status" value="1"/>
</dbReference>
<comment type="similarity">
    <text evidence="2">Belongs to the peptidase M20A family.</text>
</comment>
<dbReference type="AlphaFoldDB" id="A0AA89QDH9"/>
<dbReference type="Gene3D" id="1.10.150.900">
    <property type="match status" value="1"/>
</dbReference>
<dbReference type="CDD" id="cd05675">
    <property type="entry name" value="M20_yscS_like"/>
    <property type="match status" value="1"/>
</dbReference>
<keyword evidence="5" id="KW-0862">Zinc</keyword>
<reference evidence="7 8" key="1">
    <citation type="submission" date="2020-08" db="EMBL/GenBank/DDBJ databases">
        <title>Sequencing the genomes of 1000 actinobacteria strains.</title>
        <authorList>
            <person name="Klenk H.-P."/>
        </authorList>
    </citation>
    <scope>NUCLEOTIDE SEQUENCE [LARGE SCALE GENOMIC DNA]</scope>
    <source>
        <strain evidence="7 8">DSM 40129</strain>
    </source>
</reference>
<dbReference type="GO" id="GO:0046872">
    <property type="term" value="F:metal ion binding"/>
    <property type="evidence" value="ECO:0007669"/>
    <property type="project" value="UniProtKB-KW"/>
</dbReference>
<dbReference type="Proteomes" id="UP000579531">
    <property type="component" value="Unassembled WGS sequence"/>
</dbReference>
<keyword evidence="3" id="KW-0479">Metal-binding</keyword>
<protein>
    <submittedName>
        <fullName evidence="7">Acetylornithine deacetylase/succinyl-diaminopimelate desuccinylase-like protein</fullName>
    </submittedName>
</protein>
<dbReference type="InterPro" id="IPR002933">
    <property type="entry name" value="Peptidase_M20"/>
</dbReference>
<dbReference type="Pfam" id="PF01546">
    <property type="entry name" value="Peptidase_M20"/>
    <property type="match status" value="1"/>
</dbReference>
<dbReference type="Pfam" id="PF07687">
    <property type="entry name" value="M20_dimer"/>
    <property type="match status" value="1"/>
</dbReference>
<evidence type="ECO:0000259" key="6">
    <source>
        <dbReference type="Pfam" id="PF07687"/>
    </source>
</evidence>
<dbReference type="InterPro" id="IPR011650">
    <property type="entry name" value="Peptidase_M20_dimer"/>
</dbReference>
<evidence type="ECO:0000256" key="3">
    <source>
        <dbReference type="ARBA" id="ARBA00022723"/>
    </source>
</evidence>
<dbReference type="Gene3D" id="3.30.70.360">
    <property type="match status" value="1"/>
</dbReference>
<dbReference type="PANTHER" id="PTHR43808:SF8">
    <property type="entry name" value="PEPTIDASE M20 DIMERISATION DOMAIN-CONTAINING PROTEIN"/>
    <property type="match status" value="1"/>
</dbReference>
<sequence>MADQVDEQALDEVVTYTSDLIRIDTTNRGGGDCRERPAAEYAAARLADAGIEPVLLERTQGRTNVVARIEGTDPSAGALLLHGHLDVVPAAAADWSVHPFSGEIRDGVVWGRGAVDMKNMDAMILAVVRGWARQGVRPRRDIVIAFTADEEASAEDGSGFLADEHPELFEGCTEGVSESGAFTFHDGDGRQIYPIAAGERGTAWLKLTARGRAGHGSKVNRDNAVTHLAGAIARIGAHEWPLRLTPTVRAALTELAALYGIETDLTDVNALLEKLGPAAKLVEPTLRNSANPTMLDAGYKINVIPGEAVAYVDGRYMPGGEEEFRSTLDRLTGPDVDWEFHHREVALQSPVASPTFAGMRAAVEEFAPEGHVVPFCMSGGTDAKQFSRLGITGYGFTPLKLPDGYDYAAMFHGVDERVPVEALHFGVRVLDRFLRTA</sequence>
<dbReference type="PROSITE" id="PS00758">
    <property type="entry name" value="ARGE_DAPE_CPG2_1"/>
    <property type="match status" value="1"/>
</dbReference>
<dbReference type="Gene3D" id="3.40.630.10">
    <property type="entry name" value="Zn peptidases"/>
    <property type="match status" value="1"/>
</dbReference>
<dbReference type="InterPro" id="IPR001261">
    <property type="entry name" value="ArgE/DapE_CS"/>
</dbReference>
<dbReference type="FunFam" id="1.10.150.900:FF:000002">
    <property type="entry name" value="M20/M25/M40 family peptidase"/>
    <property type="match status" value="1"/>
</dbReference>
<evidence type="ECO:0000256" key="5">
    <source>
        <dbReference type="ARBA" id="ARBA00022833"/>
    </source>
</evidence>
<comment type="cofactor">
    <cofactor evidence="1">
        <name>Zn(2+)</name>
        <dbReference type="ChEBI" id="CHEBI:29105"/>
    </cofactor>
</comment>
<dbReference type="EMBL" id="JACHLX010000001">
    <property type="protein sequence ID" value="MBB5814956.1"/>
    <property type="molecule type" value="Genomic_DNA"/>
</dbReference>
<dbReference type="InterPro" id="IPR050072">
    <property type="entry name" value="Peptidase_M20A"/>
</dbReference>
<evidence type="ECO:0000256" key="1">
    <source>
        <dbReference type="ARBA" id="ARBA00001947"/>
    </source>
</evidence>
<proteinExistence type="inferred from homology"/>
<feature type="domain" description="Peptidase M20 dimerisation" evidence="6">
    <location>
        <begin position="198"/>
        <end position="321"/>
    </location>
</feature>
<gene>
    <name evidence="7" type="ORF">HNR72_005984</name>
</gene>
<dbReference type="PANTHER" id="PTHR43808">
    <property type="entry name" value="ACETYLORNITHINE DEACETYLASE"/>
    <property type="match status" value="1"/>
</dbReference>
<dbReference type="InterPro" id="IPR036264">
    <property type="entry name" value="Bact_exopeptidase_dim_dom"/>
</dbReference>
<dbReference type="PROSITE" id="PS00759">
    <property type="entry name" value="ARGE_DAPE_CPG2_2"/>
    <property type="match status" value="1"/>
</dbReference>
<evidence type="ECO:0000313" key="7">
    <source>
        <dbReference type="EMBL" id="MBB5814956.1"/>
    </source>
</evidence>
<evidence type="ECO:0000256" key="4">
    <source>
        <dbReference type="ARBA" id="ARBA00022801"/>
    </source>
</evidence>